<dbReference type="AlphaFoldDB" id="A0A3M8CJH1"/>
<evidence type="ECO:0000259" key="5">
    <source>
        <dbReference type="Pfam" id="PF05199"/>
    </source>
</evidence>
<dbReference type="RefSeq" id="WP_122907987.1">
    <property type="nucleotide sequence ID" value="NZ_CBCSBE010000004.1"/>
</dbReference>
<comment type="similarity">
    <text evidence="1">Belongs to the GMC oxidoreductase family.</text>
</comment>
<evidence type="ECO:0000256" key="3">
    <source>
        <dbReference type="ARBA" id="ARBA00022827"/>
    </source>
</evidence>
<keyword evidence="7" id="KW-1185">Reference proteome</keyword>
<dbReference type="PANTHER" id="PTHR46056:SF12">
    <property type="entry name" value="LONG-CHAIN-ALCOHOL OXIDASE"/>
    <property type="match status" value="1"/>
</dbReference>
<evidence type="ECO:0000256" key="4">
    <source>
        <dbReference type="ARBA" id="ARBA00023002"/>
    </source>
</evidence>
<evidence type="ECO:0000313" key="7">
    <source>
        <dbReference type="Proteomes" id="UP000282028"/>
    </source>
</evidence>
<protein>
    <submittedName>
        <fullName evidence="6">GMC family oxidoreductase</fullName>
    </submittedName>
</protein>
<organism evidence="6 7">
    <name type="scientific">Brevibacillus invocatus</name>
    <dbReference type="NCBI Taxonomy" id="173959"/>
    <lineage>
        <taxon>Bacteria</taxon>
        <taxon>Bacillati</taxon>
        <taxon>Bacillota</taxon>
        <taxon>Bacilli</taxon>
        <taxon>Bacillales</taxon>
        <taxon>Paenibacillaceae</taxon>
        <taxon>Brevibacillus</taxon>
    </lineage>
</organism>
<comment type="caution">
    <text evidence="6">The sequence shown here is derived from an EMBL/GenBank/DDBJ whole genome shotgun (WGS) entry which is preliminary data.</text>
</comment>
<keyword evidence="3" id="KW-0274">FAD</keyword>
<gene>
    <name evidence="6" type="ORF">EDM52_05295</name>
</gene>
<evidence type="ECO:0000256" key="2">
    <source>
        <dbReference type="ARBA" id="ARBA00022630"/>
    </source>
</evidence>
<dbReference type="SUPFAM" id="SSF51905">
    <property type="entry name" value="FAD/NAD(P)-binding domain"/>
    <property type="match status" value="1"/>
</dbReference>
<evidence type="ECO:0000313" key="6">
    <source>
        <dbReference type="EMBL" id="RNB75830.1"/>
    </source>
</evidence>
<name>A0A3M8CJH1_9BACL</name>
<dbReference type="EMBL" id="RHHR01000009">
    <property type="protein sequence ID" value="RNB75830.1"/>
    <property type="molecule type" value="Genomic_DNA"/>
</dbReference>
<accession>A0A3M8CJH1</accession>
<dbReference type="OrthoDB" id="9787779at2"/>
<dbReference type="GO" id="GO:0016614">
    <property type="term" value="F:oxidoreductase activity, acting on CH-OH group of donors"/>
    <property type="evidence" value="ECO:0007669"/>
    <property type="project" value="InterPro"/>
</dbReference>
<dbReference type="InterPro" id="IPR007867">
    <property type="entry name" value="GMC_OxRtase_C"/>
</dbReference>
<feature type="domain" description="Glucose-methanol-choline oxidoreductase C-terminal" evidence="5">
    <location>
        <begin position="437"/>
        <end position="553"/>
    </location>
</feature>
<reference evidence="6 7" key="1">
    <citation type="submission" date="2018-10" db="EMBL/GenBank/DDBJ databases">
        <title>Phylogenomics of Brevibacillus.</title>
        <authorList>
            <person name="Dunlap C."/>
        </authorList>
    </citation>
    <scope>NUCLEOTIDE SEQUENCE [LARGE SCALE GENOMIC DNA]</scope>
    <source>
        <strain evidence="6 7">JCM 12215</strain>
    </source>
</reference>
<keyword evidence="2" id="KW-0285">Flavoprotein</keyword>
<dbReference type="InterPro" id="IPR036188">
    <property type="entry name" value="FAD/NAD-bd_sf"/>
</dbReference>
<dbReference type="Pfam" id="PF05199">
    <property type="entry name" value="GMC_oxred_C"/>
    <property type="match status" value="1"/>
</dbReference>
<dbReference type="Gene3D" id="3.50.50.60">
    <property type="entry name" value="FAD/NAD(P)-binding domain"/>
    <property type="match status" value="2"/>
</dbReference>
<evidence type="ECO:0000256" key="1">
    <source>
        <dbReference type="ARBA" id="ARBA00010790"/>
    </source>
</evidence>
<dbReference type="PANTHER" id="PTHR46056">
    <property type="entry name" value="LONG-CHAIN-ALCOHOL OXIDASE"/>
    <property type="match status" value="1"/>
</dbReference>
<keyword evidence="4" id="KW-0560">Oxidoreductase</keyword>
<dbReference type="Proteomes" id="UP000282028">
    <property type="component" value="Unassembled WGS sequence"/>
</dbReference>
<sequence>MARKLPKVDVVVVGVGWGGGIIASELTKQGLNVVGLERGKERKTEDYFMVHDELRYALRYEMMQDLSKETITFRSKTNVRALPMRSYGSFLLGTGLGGSGVHWNGQTFRFLPYDFEIRSKTIERYGEKKIPDGMTIQDWGITYDELEPYFDRFEQMAGIAGEENPLGGKRSKPYPVPPMKTTPALRMFGEATKKLKLNPFMMPSANLSEAYTNPDGVSRAACQYCGFCERFGCEYGAKADPVVTVIPIAKKSGKFEIRTHSHVRRILHSGNKATGVMYTDVTTGEEIEQPADIVVLTSYVFNNSRLLLLSKLGRPYDPNTGKGVIGKNYAYQVIRGGAVGFFDDREFNVFAGAGALGMSIDDFNGDNFDHSDLNFIHGANIAISQTGQRPIANNKVPAGTPSWGKEFKAASIKYYTRVLSVGAQGASMPFRHHFLDLDPTYKDVFGDPLIRITYDFEEQDRQLAQYCADKCGEIIKAMGATDKIEINRKLGPYDITPYQSTHNTGGVIMGASTETSAVNHYLQMWDAENVFVVGASAFAHNSGYNPTGTMGALSYRAAEGILKYSKSGGGLLV</sequence>
<proteinExistence type="inferred from homology"/>